<feature type="domain" description="Integral membrane protein YccS N-terminal" evidence="8">
    <location>
        <begin position="69"/>
        <end position="348"/>
    </location>
</feature>
<comment type="subcellular location">
    <subcellularLocation>
        <location evidence="1">Cell membrane</location>
        <topology evidence="1">Multi-pass membrane protein</topology>
    </subcellularLocation>
</comment>
<evidence type="ECO:0000256" key="4">
    <source>
        <dbReference type="ARBA" id="ARBA00022989"/>
    </source>
</evidence>
<keyword evidence="2" id="KW-1003">Cell membrane</keyword>
<gene>
    <name evidence="10" type="ORF">AWB83_05557</name>
</gene>
<feature type="transmembrane region" description="Helical" evidence="7">
    <location>
        <begin position="142"/>
        <end position="164"/>
    </location>
</feature>
<feature type="transmembrane region" description="Helical" evidence="7">
    <location>
        <begin position="450"/>
        <end position="468"/>
    </location>
</feature>
<dbReference type="GO" id="GO:0005886">
    <property type="term" value="C:plasma membrane"/>
    <property type="evidence" value="ECO:0007669"/>
    <property type="project" value="UniProtKB-SubCell"/>
</dbReference>
<evidence type="ECO:0000256" key="3">
    <source>
        <dbReference type="ARBA" id="ARBA00022692"/>
    </source>
</evidence>
<dbReference type="OrthoDB" id="8670769at2"/>
<evidence type="ECO:0000256" key="2">
    <source>
        <dbReference type="ARBA" id="ARBA00022475"/>
    </source>
</evidence>
<dbReference type="RefSeq" id="WP_087048889.1">
    <property type="nucleotide sequence ID" value="NZ_FCOB02000032.1"/>
</dbReference>
<feature type="transmembrane region" description="Helical" evidence="7">
    <location>
        <begin position="69"/>
        <end position="86"/>
    </location>
</feature>
<comment type="similarity">
    <text evidence="6">Belongs to the YccS/YhfK family.</text>
</comment>
<keyword evidence="4 7" id="KW-1133">Transmembrane helix</keyword>
<dbReference type="Pfam" id="PF12805">
    <property type="entry name" value="FUSC-like"/>
    <property type="match status" value="1"/>
</dbReference>
<dbReference type="PANTHER" id="PTHR30509:SF8">
    <property type="entry name" value="INNER MEMBRANE PROTEIN YCCS"/>
    <property type="match status" value="1"/>
</dbReference>
<reference evidence="10" key="1">
    <citation type="submission" date="2016-01" db="EMBL/GenBank/DDBJ databases">
        <authorList>
            <person name="Peeters C."/>
        </authorList>
    </citation>
    <scope>NUCLEOTIDE SEQUENCE [LARGE SCALE GENOMIC DNA]</scope>
    <source>
        <strain evidence="10">LMG 29326</strain>
    </source>
</reference>
<name>A0A158DKA1_9BURK</name>
<feature type="transmembrane region" description="Helical" evidence="7">
    <location>
        <begin position="117"/>
        <end position="136"/>
    </location>
</feature>
<evidence type="ECO:0000256" key="7">
    <source>
        <dbReference type="SAM" id="Phobius"/>
    </source>
</evidence>
<dbReference type="Pfam" id="PF13515">
    <property type="entry name" value="FUSC_2"/>
    <property type="match status" value="1"/>
</dbReference>
<dbReference type="InterPro" id="IPR032692">
    <property type="entry name" value="YccS_N"/>
</dbReference>
<keyword evidence="3 7" id="KW-0812">Transmembrane</keyword>
<dbReference type="PANTHER" id="PTHR30509">
    <property type="entry name" value="P-HYDROXYBENZOIC ACID EFFLUX PUMP SUBUNIT-RELATED"/>
    <property type="match status" value="1"/>
</dbReference>
<evidence type="ECO:0000313" key="11">
    <source>
        <dbReference type="Proteomes" id="UP000054978"/>
    </source>
</evidence>
<feature type="transmembrane region" description="Helical" evidence="7">
    <location>
        <begin position="488"/>
        <end position="511"/>
    </location>
</feature>
<evidence type="ECO:0000313" key="10">
    <source>
        <dbReference type="EMBL" id="SAK95061.1"/>
    </source>
</evidence>
<organism evidence="10 11">
    <name type="scientific">Caballeronia ptereochthonis</name>
    <dbReference type="NCBI Taxonomy" id="1777144"/>
    <lineage>
        <taxon>Bacteria</taxon>
        <taxon>Pseudomonadati</taxon>
        <taxon>Pseudomonadota</taxon>
        <taxon>Betaproteobacteria</taxon>
        <taxon>Burkholderiales</taxon>
        <taxon>Burkholderiaceae</taxon>
        <taxon>Caballeronia</taxon>
    </lineage>
</organism>
<feature type="domain" description="Integral membrane bound transporter" evidence="9">
    <location>
        <begin position="414"/>
        <end position="535"/>
    </location>
</feature>
<evidence type="ECO:0000259" key="9">
    <source>
        <dbReference type="Pfam" id="PF13515"/>
    </source>
</evidence>
<evidence type="ECO:0000256" key="5">
    <source>
        <dbReference type="ARBA" id="ARBA00023136"/>
    </source>
</evidence>
<dbReference type="InterPro" id="IPR049453">
    <property type="entry name" value="Memb_transporter_dom"/>
</dbReference>
<feature type="transmembrane region" description="Helical" evidence="7">
    <location>
        <begin position="12"/>
        <end position="36"/>
    </location>
</feature>
<dbReference type="EMBL" id="FCOB02000032">
    <property type="protein sequence ID" value="SAK95061.1"/>
    <property type="molecule type" value="Genomic_DNA"/>
</dbReference>
<dbReference type="Proteomes" id="UP000054978">
    <property type="component" value="Unassembled WGS sequence"/>
</dbReference>
<keyword evidence="11" id="KW-1185">Reference proteome</keyword>
<keyword evidence="5 7" id="KW-0472">Membrane</keyword>
<sequence>MRYSFEIRKFIYSQYFFGGLRIALGVSLPAVLMLTVFHNRELGFTISTGALGACVVDMPGPLKHKHNEMLACTVIGFFAALATGIATAHPLTLWLTVVPLTFVLSLIVVYGNRWPQISFATLFMMVVTLEEHFTPVQALVNASWILLGGLWYTYWATLVSRLLVYRIEQQALAESIFSCAEYMLARAEFYDSDADLDECYRKLIEKQIAAVERQEAARDIVLRNLPKVKSGKLDARRARLFNLFINVVDLHEFFVGAHTDYPLVRKTFAGSDVLVFYRDLMRKAAADLEEIGLAVLQNNPAPRQISTKAELRAIEYELELMRKHGLPEKNPEAYAAAAAVFRRLWSATRLIDKMRRRTRDDASPTETELQIDHALSRFISSRRVPFMQIFSNLTMASPSFRHALRVTIAVGVGFWLGRLLPLTNAYWIVMTTVIILKPGYSLTKQRNTQRIIGTAIGCAVTIALILFVKEPHILLVVMFASMVMSYSLLLFNYAASVVFTSSYVLLMFHLLAPGSLRLIGERAIDTVVGCAIAIAASHLFPYWEYRLMGKLVKDLLAATRNYLEASWWWKAKPAAQAEKARAAASASAAAAETPVDRAVFADANAGVVASSSAAAEAPAQTVTVTAEAANEPSAGTPPLEPELVTDSAMKAASATAQRLSSVSIGESTAATASKGASAAATVAATALDRDYRYRLARKNVHIAFANLAQAFQRMMLEPKAHQKYVAELNDLLVQSHVLASQITAAAPLLQSLNELDGQPFEPVQRTFGIVRDNLWFAEDELPATPKPDAPPALQADALKELRRELDAMVIHAERAQTLPADALHDLKLLAHQCKQMLTASTLISKDAAQIRLPA</sequence>
<comment type="caution">
    <text evidence="10">The sequence shown here is derived from an EMBL/GenBank/DDBJ whole genome shotgun (WGS) entry which is preliminary data.</text>
</comment>
<evidence type="ECO:0000256" key="6">
    <source>
        <dbReference type="ARBA" id="ARBA00043993"/>
    </source>
</evidence>
<dbReference type="STRING" id="1777144.AWB83_05557"/>
<dbReference type="AlphaFoldDB" id="A0A158DKA1"/>
<accession>A0A158DKA1</accession>
<protein>
    <submittedName>
        <fullName evidence="10">Membrane protein</fullName>
    </submittedName>
</protein>
<evidence type="ECO:0000259" key="8">
    <source>
        <dbReference type="Pfam" id="PF12805"/>
    </source>
</evidence>
<feature type="transmembrane region" description="Helical" evidence="7">
    <location>
        <begin position="92"/>
        <end position="110"/>
    </location>
</feature>
<proteinExistence type="inferred from homology"/>
<evidence type="ECO:0000256" key="1">
    <source>
        <dbReference type="ARBA" id="ARBA00004651"/>
    </source>
</evidence>